<evidence type="ECO:0008006" key="12">
    <source>
        <dbReference type="Google" id="ProtNLM"/>
    </source>
</evidence>
<dbReference type="Gene3D" id="3.40.50.300">
    <property type="entry name" value="P-loop containing nucleotide triphosphate hydrolases"/>
    <property type="match status" value="1"/>
</dbReference>
<dbReference type="SUPFAM" id="SSF90123">
    <property type="entry name" value="ABC transporter transmembrane region"/>
    <property type="match status" value="1"/>
</dbReference>
<dbReference type="GO" id="GO:0015421">
    <property type="term" value="F:ABC-type oligopeptide transporter activity"/>
    <property type="evidence" value="ECO:0007669"/>
    <property type="project" value="TreeGrafter"/>
</dbReference>
<keyword evidence="6 7" id="KW-0472">Membrane</keyword>
<sequence length="584" mass="63129">MGGKEKGAVFMYGELLKKGLGQQKGNVVGLGALLAGGALVQIGSPLLLRRYIDTAHVGGALDVLIWAAFLFLVLQAVRQVLQVAGTYLAETVGWTATNRLRTELFLHSLKLDLGWHKGKTAGEMMERVDGDVTALANFFSRFVLNVAGNVLLLAGMVVVLALVDVWVGLAFLLFVGGALWVLNRIREIAVPHWVAAQASRAELYGFLGERLAGLEEIKANGASGHVLRQFWARMAALFGKERSAYVRGRSLWPMTVALFAAGYVMVFVLGSFLYDSGRITLGTFYLMFSYVELLRGPLDQITEELQDFQKAAASVKRVEALLAVQSNEQDTGDAELGTGALGVAFSEVEFGYGAESALAGVSFAVRPGRVLGVLGRTGSGKTTLTRLLLRLYEPRAGAVQVGSVDVRDVPLAELRQKIGVVTQEVRLFRGSVRENVTLFDAMVSDSRIVEVLEELGLGEWLNGLAQGLDTMLEPGGGLSAGQAQLLSLARVFLRDPGLVILDEASSRLDPATERLLEQAVQKLLHGRTAIVIAHRMATLQQVDDVLVLEAGRVLEFGEREMLRSKAGSRYGELVQVGHEERGQG</sequence>
<evidence type="ECO:0000313" key="10">
    <source>
        <dbReference type="EMBL" id="ASS74124.1"/>
    </source>
</evidence>
<feature type="transmembrane region" description="Helical" evidence="7">
    <location>
        <begin position="142"/>
        <end position="159"/>
    </location>
</feature>
<evidence type="ECO:0000259" key="9">
    <source>
        <dbReference type="PROSITE" id="PS50929"/>
    </source>
</evidence>
<dbReference type="InterPro" id="IPR017871">
    <property type="entry name" value="ABC_transporter-like_CS"/>
</dbReference>
<proteinExistence type="predicted"/>
<dbReference type="InterPro" id="IPR003439">
    <property type="entry name" value="ABC_transporter-like_ATP-bd"/>
</dbReference>
<dbReference type="SMART" id="SM00382">
    <property type="entry name" value="AAA"/>
    <property type="match status" value="1"/>
</dbReference>
<feature type="transmembrane region" description="Helical" evidence="7">
    <location>
        <begin position="251"/>
        <end position="274"/>
    </location>
</feature>
<dbReference type="EMBL" id="CP022657">
    <property type="protein sequence ID" value="ASS74124.1"/>
    <property type="molecule type" value="Genomic_DNA"/>
</dbReference>
<evidence type="ECO:0000256" key="5">
    <source>
        <dbReference type="ARBA" id="ARBA00022989"/>
    </source>
</evidence>
<keyword evidence="5 7" id="KW-1133">Transmembrane helix</keyword>
<dbReference type="Proteomes" id="UP000214688">
    <property type="component" value="Chromosome"/>
</dbReference>
<evidence type="ECO:0000259" key="8">
    <source>
        <dbReference type="PROSITE" id="PS50893"/>
    </source>
</evidence>
<dbReference type="GO" id="GO:0005524">
    <property type="term" value="F:ATP binding"/>
    <property type="evidence" value="ECO:0007669"/>
    <property type="project" value="UniProtKB-KW"/>
</dbReference>
<dbReference type="PANTHER" id="PTHR43394">
    <property type="entry name" value="ATP-DEPENDENT PERMEASE MDL1, MITOCHONDRIAL"/>
    <property type="match status" value="1"/>
</dbReference>
<dbReference type="Gene3D" id="1.20.1560.10">
    <property type="entry name" value="ABC transporter type 1, transmembrane domain"/>
    <property type="match status" value="1"/>
</dbReference>
<feature type="domain" description="ABC transporter" evidence="8">
    <location>
        <begin position="343"/>
        <end position="575"/>
    </location>
</feature>
<dbReference type="OrthoDB" id="1240423at2"/>
<evidence type="ECO:0000256" key="3">
    <source>
        <dbReference type="ARBA" id="ARBA00022741"/>
    </source>
</evidence>
<dbReference type="GO" id="GO:0005886">
    <property type="term" value="C:plasma membrane"/>
    <property type="evidence" value="ECO:0007669"/>
    <property type="project" value="UniProtKB-SubCell"/>
</dbReference>
<dbReference type="Pfam" id="PF00664">
    <property type="entry name" value="ABC_membrane"/>
    <property type="match status" value="1"/>
</dbReference>
<keyword evidence="11" id="KW-1185">Reference proteome</keyword>
<protein>
    <recommendedName>
        <fullName evidence="12">Helicase</fullName>
    </recommendedName>
</protein>
<dbReference type="SUPFAM" id="SSF52540">
    <property type="entry name" value="P-loop containing nucleoside triphosphate hydrolases"/>
    <property type="match status" value="1"/>
</dbReference>
<accession>A0A223CY93</accession>
<evidence type="ECO:0000256" key="1">
    <source>
        <dbReference type="ARBA" id="ARBA00004651"/>
    </source>
</evidence>
<keyword evidence="4" id="KW-0067">ATP-binding</keyword>
<dbReference type="CDD" id="cd07346">
    <property type="entry name" value="ABC_6TM_exporters"/>
    <property type="match status" value="1"/>
</dbReference>
<dbReference type="InterPro" id="IPR003593">
    <property type="entry name" value="AAA+_ATPase"/>
</dbReference>
<evidence type="ECO:0000256" key="4">
    <source>
        <dbReference type="ARBA" id="ARBA00022840"/>
    </source>
</evidence>
<reference evidence="10 11" key="1">
    <citation type="journal article" date="2015" name="Int. J. Syst. Evol. Microbiol.">
        <title>Tumebacillus algifaecis sp. nov., isolated from decomposing algal scum.</title>
        <authorList>
            <person name="Wu Y.F."/>
            <person name="Zhang B."/>
            <person name="Xing P."/>
            <person name="Wu Q.L."/>
            <person name="Liu S.J."/>
        </authorList>
    </citation>
    <scope>NUCLEOTIDE SEQUENCE [LARGE SCALE GENOMIC DNA]</scope>
    <source>
        <strain evidence="10 11">THMBR28</strain>
    </source>
</reference>
<dbReference type="PROSITE" id="PS50929">
    <property type="entry name" value="ABC_TM1F"/>
    <property type="match status" value="1"/>
</dbReference>
<comment type="subcellular location">
    <subcellularLocation>
        <location evidence="1">Cell membrane</location>
        <topology evidence="1">Multi-pass membrane protein</topology>
    </subcellularLocation>
</comment>
<evidence type="ECO:0000256" key="7">
    <source>
        <dbReference type="SAM" id="Phobius"/>
    </source>
</evidence>
<dbReference type="AlphaFoldDB" id="A0A223CY93"/>
<feature type="domain" description="ABC transmembrane type-1" evidence="9">
    <location>
        <begin position="28"/>
        <end position="310"/>
    </location>
</feature>
<dbReference type="PROSITE" id="PS50893">
    <property type="entry name" value="ABC_TRANSPORTER_2"/>
    <property type="match status" value="1"/>
</dbReference>
<evidence type="ECO:0000313" key="11">
    <source>
        <dbReference type="Proteomes" id="UP000214688"/>
    </source>
</evidence>
<feature type="transmembrane region" description="Helical" evidence="7">
    <location>
        <begin position="165"/>
        <end position="182"/>
    </location>
</feature>
<dbReference type="InterPro" id="IPR036640">
    <property type="entry name" value="ABC1_TM_sf"/>
</dbReference>
<gene>
    <name evidence="10" type="ORF">CIG75_03385</name>
</gene>
<dbReference type="PROSITE" id="PS00211">
    <property type="entry name" value="ABC_TRANSPORTER_1"/>
    <property type="match status" value="1"/>
</dbReference>
<keyword evidence="3" id="KW-0547">Nucleotide-binding</keyword>
<dbReference type="PANTHER" id="PTHR43394:SF1">
    <property type="entry name" value="ATP-BINDING CASSETTE SUB-FAMILY B MEMBER 10, MITOCHONDRIAL"/>
    <property type="match status" value="1"/>
</dbReference>
<dbReference type="GO" id="GO:0016887">
    <property type="term" value="F:ATP hydrolysis activity"/>
    <property type="evidence" value="ECO:0007669"/>
    <property type="project" value="InterPro"/>
</dbReference>
<feature type="transmembrane region" description="Helical" evidence="7">
    <location>
        <begin position="54"/>
        <end position="74"/>
    </location>
</feature>
<dbReference type="InterPro" id="IPR011527">
    <property type="entry name" value="ABC1_TM_dom"/>
</dbReference>
<dbReference type="KEGG" id="tab:CIG75_03385"/>
<evidence type="ECO:0000256" key="6">
    <source>
        <dbReference type="ARBA" id="ARBA00023136"/>
    </source>
</evidence>
<name>A0A223CY93_9BACL</name>
<dbReference type="Pfam" id="PF00005">
    <property type="entry name" value="ABC_tran"/>
    <property type="match status" value="1"/>
</dbReference>
<organism evidence="10 11">
    <name type="scientific">Tumebacillus algifaecis</name>
    <dbReference type="NCBI Taxonomy" id="1214604"/>
    <lineage>
        <taxon>Bacteria</taxon>
        <taxon>Bacillati</taxon>
        <taxon>Bacillota</taxon>
        <taxon>Bacilli</taxon>
        <taxon>Bacillales</taxon>
        <taxon>Alicyclobacillaceae</taxon>
        <taxon>Tumebacillus</taxon>
    </lineage>
</organism>
<evidence type="ECO:0000256" key="2">
    <source>
        <dbReference type="ARBA" id="ARBA00022692"/>
    </source>
</evidence>
<feature type="transmembrane region" description="Helical" evidence="7">
    <location>
        <begin position="27"/>
        <end position="48"/>
    </location>
</feature>
<dbReference type="InterPro" id="IPR027417">
    <property type="entry name" value="P-loop_NTPase"/>
</dbReference>
<keyword evidence="2 7" id="KW-0812">Transmembrane</keyword>
<dbReference type="InterPro" id="IPR039421">
    <property type="entry name" value="Type_1_exporter"/>
</dbReference>